<evidence type="ECO:0000313" key="2">
    <source>
        <dbReference type="Proteomes" id="UP000478052"/>
    </source>
</evidence>
<protein>
    <submittedName>
        <fullName evidence="1">Uncharacterized protein</fullName>
    </submittedName>
</protein>
<evidence type="ECO:0000313" key="1">
    <source>
        <dbReference type="EMBL" id="KAF0765883.1"/>
    </source>
</evidence>
<gene>
    <name evidence="1" type="ORF">FWK35_00000624</name>
</gene>
<reference evidence="1 2" key="1">
    <citation type="submission" date="2019-08" db="EMBL/GenBank/DDBJ databases">
        <title>Whole genome of Aphis craccivora.</title>
        <authorList>
            <person name="Voronova N.V."/>
            <person name="Shulinski R.S."/>
            <person name="Bandarenka Y.V."/>
            <person name="Zhorov D.G."/>
            <person name="Warner D."/>
        </authorList>
    </citation>
    <scope>NUCLEOTIDE SEQUENCE [LARGE SCALE GENOMIC DNA]</scope>
    <source>
        <strain evidence="1">180601</strain>
        <tissue evidence="1">Whole Body</tissue>
    </source>
</reference>
<dbReference type="AlphaFoldDB" id="A0A6G0Z6G8"/>
<organism evidence="1 2">
    <name type="scientific">Aphis craccivora</name>
    <name type="common">Cowpea aphid</name>
    <dbReference type="NCBI Taxonomy" id="307492"/>
    <lineage>
        <taxon>Eukaryota</taxon>
        <taxon>Metazoa</taxon>
        <taxon>Ecdysozoa</taxon>
        <taxon>Arthropoda</taxon>
        <taxon>Hexapoda</taxon>
        <taxon>Insecta</taxon>
        <taxon>Pterygota</taxon>
        <taxon>Neoptera</taxon>
        <taxon>Paraneoptera</taxon>
        <taxon>Hemiptera</taxon>
        <taxon>Sternorrhyncha</taxon>
        <taxon>Aphidomorpha</taxon>
        <taxon>Aphidoidea</taxon>
        <taxon>Aphididae</taxon>
        <taxon>Aphidini</taxon>
        <taxon>Aphis</taxon>
        <taxon>Aphis</taxon>
    </lineage>
</organism>
<sequence length="38" mass="4315">MYPKNNKGRLRLGDLSSENFNVYDDSENVDPLENGAKN</sequence>
<dbReference type="EMBL" id="VUJU01001306">
    <property type="protein sequence ID" value="KAF0765883.1"/>
    <property type="molecule type" value="Genomic_DNA"/>
</dbReference>
<name>A0A6G0Z6G8_APHCR</name>
<proteinExistence type="predicted"/>
<accession>A0A6G0Z6G8</accession>
<dbReference type="Proteomes" id="UP000478052">
    <property type="component" value="Unassembled WGS sequence"/>
</dbReference>
<comment type="caution">
    <text evidence="1">The sequence shown here is derived from an EMBL/GenBank/DDBJ whole genome shotgun (WGS) entry which is preliminary data.</text>
</comment>
<keyword evidence="2" id="KW-1185">Reference proteome</keyword>